<dbReference type="EMBL" id="LAVV01006400">
    <property type="protein sequence ID" value="KNZ60134.1"/>
    <property type="molecule type" value="Genomic_DNA"/>
</dbReference>
<keyword evidence="2" id="KW-1133">Transmembrane helix</keyword>
<evidence type="ECO:0000256" key="1">
    <source>
        <dbReference type="SAM" id="MobiDB-lite"/>
    </source>
</evidence>
<organism evidence="3 4">
    <name type="scientific">Puccinia sorghi</name>
    <dbReference type="NCBI Taxonomy" id="27349"/>
    <lineage>
        <taxon>Eukaryota</taxon>
        <taxon>Fungi</taxon>
        <taxon>Dikarya</taxon>
        <taxon>Basidiomycota</taxon>
        <taxon>Pucciniomycotina</taxon>
        <taxon>Pucciniomycetes</taxon>
        <taxon>Pucciniales</taxon>
        <taxon>Pucciniaceae</taxon>
        <taxon>Puccinia</taxon>
    </lineage>
</organism>
<comment type="caution">
    <text evidence="3">The sequence shown here is derived from an EMBL/GenBank/DDBJ whole genome shotgun (WGS) entry which is preliminary data.</text>
</comment>
<dbReference type="OrthoDB" id="2507604at2759"/>
<sequence>MSSYGARQRRRSSIRGRAVPQTVSQLTGGLPSSSFFAPSKPAIGAQAQTPGEEETQTVDPALSSAARPSTPSAPANSSPSPSAQAATPASLPSSSSNPINKLPTPPAANASAPLPSTAPRANASSDPAPHLTTTASNSMVLAGSVLPKNSPLSSPQLSTSPQPSSTAQPTRDFSSAPLVRNTLPPKLIEAIVVVALAVALILGGIFFYCFKLKRRERRLQESSQEDPNDDATLGATTCSSSHGVIGLNWPIDKKTIKVKKKTDSIITFGPGPEPNCAATLNDDDLLYNSPLRNEKYDFSDHTFFTSRTIPYGHSKDTNPYYGTGDDISHIPISYECKPIVGRSGRPITPLPPPPPLSLPRPPPAPTRPSDNTTTMRHLTIKKTSPSRRFNRVSKAARKLVPARLVTGVGIGKRRSDLRFPAQY</sequence>
<evidence type="ECO:0000313" key="4">
    <source>
        <dbReference type="Proteomes" id="UP000037035"/>
    </source>
</evidence>
<feature type="region of interest" description="Disordered" evidence="1">
    <location>
        <begin position="1"/>
        <end position="177"/>
    </location>
</feature>
<feature type="compositionally biased region" description="Pro residues" evidence="1">
    <location>
        <begin position="348"/>
        <end position="366"/>
    </location>
</feature>
<feature type="compositionally biased region" description="Low complexity" evidence="1">
    <location>
        <begin position="31"/>
        <end position="42"/>
    </location>
</feature>
<feature type="compositionally biased region" description="Low complexity" evidence="1">
    <location>
        <begin position="107"/>
        <end position="119"/>
    </location>
</feature>
<dbReference type="Proteomes" id="UP000037035">
    <property type="component" value="Unassembled WGS sequence"/>
</dbReference>
<feature type="transmembrane region" description="Helical" evidence="2">
    <location>
        <begin position="187"/>
        <end position="210"/>
    </location>
</feature>
<feature type="compositionally biased region" description="Low complexity" evidence="1">
    <location>
        <begin position="60"/>
        <end position="98"/>
    </location>
</feature>
<feature type="region of interest" description="Disordered" evidence="1">
    <location>
        <begin position="343"/>
        <end position="373"/>
    </location>
</feature>
<dbReference type="VEuPathDB" id="FungiDB:VP01_1606g5"/>
<keyword evidence="2" id="KW-0472">Membrane</keyword>
<dbReference type="STRING" id="27349.A0A0L6VHD3"/>
<name>A0A0L6VHD3_9BASI</name>
<dbReference type="AlphaFoldDB" id="A0A0L6VHD3"/>
<evidence type="ECO:0000256" key="2">
    <source>
        <dbReference type="SAM" id="Phobius"/>
    </source>
</evidence>
<keyword evidence="2" id="KW-0812">Transmembrane</keyword>
<proteinExistence type="predicted"/>
<feature type="compositionally biased region" description="Low complexity" evidence="1">
    <location>
        <begin position="150"/>
        <end position="170"/>
    </location>
</feature>
<evidence type="ECO:0000313" key="3">
    <source>
        <dbReference type="EMBL" id="KNZ60134.1"/>
    </source>
</evidence>
<accession>A0A0L6VHD3</accession>
<keyword evidence="4" id="KW-1185">Reference proteome</keyword>
<reference evidence="3 4" key="1">
    <citation type="submission" date="2015-08" db="EMBL/GenBank/DDBJ databases">
        <title>Next Generation Sequencing and Analysis of the Genome of Puccinia sorghi L Schw, the Causal Agent of Maize Common Rust.</title>
        <authorList>
            <person name="Rochi L."/>
            <person name="Burguener G."/>
            <person name="Darino M."/>
            <person name="Turjanski A."/>
            <person name="Kreff E."/>
            <person name="Dieguez M.J."/>
            <person name="Sacco F."/>
        </authorList>
    </citation>
    <scope>NUCLEOTIDE SEQUENCE [LARGE SCALE GENOMIC DNA]</scope>
    <source>
        <strain evidence="3 4">RO10H11247</strain>
    </source>
</reference>
<protein>
    <submittedName>
        <fullName evidence="3">Uncharacterized protein</fullName>
    </submittedName>
</protein>
<gene>
    <name evidence="3" type="ORF">VP01_1606g5</name>
</gene>